<sequence>MFSLCVQLPHILNNGEILFLVFGTPFALMGVCQTGGRCTGVKCNGCIHHLAHPLRQHALSCYRQLPCHAFPLGVQPDCRCGVVCPPCTWDGQSHTPIGWPSQSPLKHDNKVVQSVAISGTCTSDFLTSRLTSYYLLTAHYTHLIAYCSTPQQPHIPSVCMRLRFFAQFSHPPHSPTSQCRPCASQISSPTSRGAH</sequence>
<reference evidence="2" key="1">
    <citation type="journal article" date="2013" name="J. Plant Res.">
        <title>Effect of fungi and light on seed germination of three Opuntia species from semiarid lands of central Mexico.</title>
        <authorList>
            <person name="Delgado-Sanchez P."/>
            <person name="Jimenez-Bremont J.F."/>
            <person name="Guerrero-Gonzalez Mde L."/>
            <person name="Flores J."/>
        </authorList>
    </citation>
    <scope>NUCLEOTIDE SEQUENCE</scope>
    <source>
        <tissue evidence="2">Cladode</tissue>
    </source>
</reference>
<name>A0A7C9DUN4_OPUST</name>
<feature type="region of interest" description="Disordered" evidence="1">
    <location>
        <begin position="172"/>
        <end position="195"/>
    </location>
</feature>
<accession>A0A7C9DUN4</accession>
<dbReference type="AlphaFoldDB" id="A0A7C9DUN4"/>
<reference evidence="2" key="2">
    <citation type="submission" date="2020-07" db="EMBL/GenBank/DDBJ databases">
        <authorList>
            <person name="Vera ALvarez R."/>
            <person name="Arias-Moreno D.M."/>
            <person name="Jimenez-Jacinto V."/>
            <person name="Jimenez-Bremont J.F."/>
            <person name="Swaminathan K."/>
            <person name="Moose S.P."/>
            <person name="Guerrero-Gonzalez M.L."/>
            <person name="Marino-Ramirez L."/>
            <person name="Landsman D."/>
            <person name="Rodriguez-Kessler M."/>
            <person name="Delgado-Sanchez P."/>
        </authorList>
    </citation>
    <scope>NUCLEOTIDE SEQUENCE</scope>
    <source>
        <tissue evidence="2">Cladode</tissue>
    </source>
</reference>
<evidence type="ECO:0000256" key="1">
    <source>
        <dbReference type="SAM" id="MobiDB-lite"/>
    </source>
</evidence>
<organism evidence="2">
    <name type="scientific">Opuntia streptacantha</name>
    <name type="common">Prickly pear cactus</name>
    <name type="synonym">Opuntia cardona</name>
    <dbReference type="NCBI Taxonomy" id="393608"/>
    <lineage>
        <taxon>Eukaryota</taxon>
        <taxon>Viridiplantae</taxon>
        <taxon>Streptophyta</taxon>
        <taxon>Embryophyta</taxon>
        <taxon>Tracheophyta</taxon>
        <taxon>Spermatophyta</taxon>
        <taxon>Magnoliopsida</taxon>
        <taxon>eudicotyledons</taxon>
        <taxon>Gunneridae</taxon>
        <taxon>Pentapetalae</taxon>
        <taxon>Caryophyllales</taxon>
        <taxon>Cactineae</taxon>
        <taxon>Cactaceae</taxon>
        <taxon>Opuntioideae</taxon>
        <taxon>Opuntia</taxon>
    </lineage>
</organism>
<proteinExistence type="predicted"/>
<feature type="compositionally biased region" description="Polar residues" evidence="1">
    <location>
        <begin position="175"/>
        <end position="195"/>
    </location>
</feature>
<dbReference type="EMBL" id="GISG01162408">
    <property type="protein sequence ID" value="MBA4649906.1"/>
    <property type="molecule type" value="Transcribed_RNA"/>
</dbReference>
<evidence type="ECO:0000313" key="2">
    <source>
        <dbReference type="EMBL" id="MBA4649906.1"/>
    </source>
</evidence>
<protein>
    <submittedName>
        <fullName evidence="2">Uncharacterized protein</fullName>
    </submittedName>
</protein>